<dbReference type="EMBL" id="DF970169">
    <property type="protein sequence ID" value="GAP65710.1"/>
    <property type="molecule type" value="Genomic_DNA"/>
</dbReference>
<dbReference type="InterPro" id="IPR036061">
    <property type="entry name" value="CheW-like_dom_sf"/>
</dbReference>
<dbReference type="AlphaFoldDB" id="A0A0K8QLA7"/>
<dbReference type="Pfam" id="PF01584">
    <property type="entry name" value="CheW"/>
    <property type="match status" value="1"/>
</dbReference>
<reference evidence="2" key="1">
    <citation type="submission" date="2015-03" db="EMBL/GenBank/DDBJ databases">
        <title>Draft genome sequence of Mizugakiibacter sediminis skMP5.</title>
        <authorList>
            <person name="Watanabe T."/>
            <person name="Kojima H."/>
            <person name="Fukui M."/>
        </authorList>
    </citation>
    <scope>NUCLEOTIDE SEQUENCE</scope>
    <source>
        <strain evidence="2">SkMP5</strain>
    </source>
</reference>
<dbReference type="HOGENOM" id="CLU_128728_0_0_6"/>
<organism evidence="3">
    <name type="scientific">Mizugakiibacter sediminis</name>
    <dbReference type="NCBI Taxonomy" id="1475481"/>
    <lineage>
        <taxon>Bacteria</taxon>
        <taxon>Pseudomonadati</taxon>
        <taxon>Pseudomonadota</taxon>
        <taxon>Gammaproteobacteria</taxon>
        <taxon>Lysobacterales</taxon>
        <taxon>Rhodanobacteraceae</taxon>
        <taxon>Mizugakiibacter</taxon>
    </lineage>
</organism>
<dbReference type="SMART" id="SM00260">
    <property type="entry name" value="CheW"/>
    <property type="match status" value="1"/>
</dbReference>
<dbReference type="SUPFAM" id="SSF50341">
    <property type="entry name" value="CheW-like"/>
    <property type="match status" value="1"/>
</dbReference>
<proteinExistence type="predicted"/>
<accession>A0A0K8QLA7</accession>
<dbReference type="RefSeq" id="WP_062535722.1">
    <property type="nucleotide sequence ID" value="NZ_DF970169.1"/>
</dbReference>
<sequence length="157" mass="16767">MSTELPREIRGVLIQVTGGRLLLPNATVAEVITFATPDKVDGAPAWLLGRIAWRGWRLPLVSFSMLAGFAAQERALNSRVAVLKALGGNARMPFIAMVTQGFPRLTTLTQDILVPTGDENALPTGVRGEVLVRDDHAVIPDLDAIETMVQDALAAAA</sequence>
<dbReference type="GO" id="GO:0006935">
    <property type="term" value="P:chemotaxis"/>
    <property type="evidence" value="ECO:0007669"/>
    <property type="project" value="InterPro"/>
</dbReference>
<keyword evidence="4" id="KW-1185">Reference proteome</keyword>
<reference evidence="3" key="2">
    <citation type="submission" date="2015-08" db="EMBL/GenBank/DDBJ databases">
        <title>Complete DNA Sequence of Pseudomonas syringae pv. actinidiae, the Causal Agent of Kiwifruit Canker Disease.</title>
        <authorList>
            <person name="Rikkerink E.H.A."/>
            <person name="Fineran P.C."/>
        </authorList>
    </citation>
    <scope>NUCLEOTIDE SEQUENCE</scope>
    <source>
        <strain evidence="3">SkMP5</strain>
    </source>
</reference>
<dbReference type="Gene3D" id="2.40.50.180">
    <property type="entry name" value="CheA-289, Domain 4"/>
    <property type="match status" value="1"/>
</dbReference>
<name>A0A0K8QLA7_9GAMM</name>
<dbReference type="STRING" id="1475481.GCA_000953855_01019"/>
<dbReference type="OrthoDB" id="5765252at2"/>
<evidence type="ECO:0000313" key="4">
    <source>
        <dbReference type="Proteomes" id="UP000253740"/>
    </source>
</evidence>
<dbReference type="EMBL" id="DF952462">
    <property type="protein sequence ID" value="GAN45983.1"/>
    <property type="molecule type" value="Genomic_DNA"/>
</dbReference>
<evidence type="ECO:0000259" key="1">
    <source>
        <dbReference type="PROSITE" id="PS50851"/>
    </source>
</evidence>
<gene>
    <name evidence="2" type="ORF">MBSD_2590</name>
    <name evidence="3" type="ORF">MBSD_n1001</name>
</gene>
<evidence type="ECO:0000313" key="2">
    <source>
        <dbReference type="EMBL" id="GAN45983.1"/>
    </source>
</evidence>
<dbReference type="GO" id="GO:0007165">
    <property type="term" value="P:signal transduction"/>
    <property type="evidence" value="ECO:0007669"/>
    <property type="project" value="InterPro"/>
</dbReference>
<dbReference type="PROSITE" id="PS50851">
    <property type="entry name" value="CHEW"/>
    <property type="match status" value="1"/>
</dbReference>
<dbReference type="Proteomes" id="UP000253740">
    <property type="component" value="Unassembled WGS sequence"/>
</dbReference>
<evidence type="ECO:0000313" key="3">
    <source>
        <dbReference type="EMBL" id="GAP65710.1"/>
    </source>
</evidence>
<feature type="domain" description="CheW-like" evidence="1">
    <location>
        <begin position="8"/>
        <end position="151"/>
    </location>
</feature>
<protein>
    <submittedName>
        <fullName evidence="2">Chemotaxis protein CheW</fullName>
    </submittedName>
    <submittedName>
        <fullName evidence="3">Chemotaxis signal transduction protein</fullName>
    </submittedName>
</protein>
<dbReference type="InterPro" id="IPR002545">
    <property type="entry name" value="CheW-lke_dom"/>
</dbReference>